<dbReference type="Pfam" id="PF13715">
    <property type="entry name" value="CarbopepD_reg_2"/>
    <property type="match status" value="1"/>
</dbReference>
<dbReference type="EMBL" id="BJYT01000001">
    <property type="protein sequence ID" value="GEO08157.1"/>
    <property type="molecule type" value="Genomic_DNA"/>
</dbReference>
<dbReference type="InterPro" id="IPR043741">
    <property type="entry name" value="DUF5686"/>
</dbReference>
<organism evidence="2 3">
    <name type="scientific">Segetibacter aerophilus</name>
    <dbReference type="NCBI Taxonomy" id="670293"/>
    <lineage>
        <taxon>Bacteria</taxon>
        <taxon>Pseudomonadati</taxon>
        <taxon>Bacteroidota</taxon>
        <taxon>Chitinophagia</taxon>
        <taxon>Chitinophagales</taxon>
        <taxon>Chitinophagaceae</taxon>
        <taxon>Segetibacter</taxon>
    </lineage>
</organism>
<evidence type="ECO:0000313" key="2">
    <source>
        <dbReference type="EMBL" id="GEO08157.1"/>
    </source>
</evidence>
<dbReference type="Gene3D" id="2.60.40.1120">
    <property type="entry name" value="Carboxypeptidase-like, regulatory domain"/>
    <property type="match status" value="1"/>
</dbReference>
<dbReference type="RefSeq" id="WP_147202186.1">
    <property type="nucleotide sequence ID" value="NZ_BJYT01000001.1"/>
</dbReference>
<feature type="chain" id="PRO_5022152286" evidence="1">
    <location>
        <begin position="20"/>
        <end position="815"/>
    </location>
</feature>
<dbReference type="OrthoDB" id="983143at2"/>
<comment type="caution">
    <text evidence="2">The sequence shown here is derived from an EMBL/GenBank/DDBJ whole genome shotgun (WGS) entry which is preliminary data.</text>
</comment>
<keyword evidence="1" id="KW-0732">Signal</keyword>
<evidence type="ECO:0000256" key="1">
    <source>
        <dbReference type="SAM" id="SignalP"/>
    </source>
</evidence>
<proteinExistence type="predicted"/>
<protein>
    <submittedName>
        <fullName evidence="2">Membrane protein</fullName>
    </submittedName>
</protein>
<feature type="signal peptide" evidence="1">
    <location>
        <begin position="1"/>
        <end position="19"/>
    </location>
</feature>
<gene>
    <name evidence="2" type="ORF">SAE01_06530</name>
</gene>
<name>A0A512B8L7_9BACT</name>
<dbReference type="InterPro" id="IPR008969">
    <property type="entry name" value="CarboxyPept-like_regulatory"/>
</dbReference>
<accession>A0A512B8L7</accession>
<dbReference type="Proteomes" id="UP000321513">
    <property type="component" value="Unassembled WGS sequence"/>
</dbReference>
<dbReference type="Pfam" id="PF18939">
    <property type="entry name" value="DUF5686"/>
    <property type="match status" value="1"/>
</dbReference>
<evidence type="ECO:0000313" key="3">
    <source>
        <dbReference type="Proteomes" id="UP000321513"/>
    </source>
</evidence>
<dbReference type="SUPFAM" id="SSF49464">
    <property type="entry name" value="Carboxypeptidase regulatory domain-like"/>
    <property type="match status" value="1"/>
</dbReference>
<reference evidence="2 3" key="1">
    <citation type="submission" date="2019-07" db="EMBL/GenBank/DDBJ databases">
        <title>Whole genome shotgun sequence of Segetibacter aerophilus NBRC 106135.</title>
        <authorList>
            <person name="Hosoyama A."/>
            <person name="Uohara A."/>
            <person name="Ohji S."/>
            <person name="Ichikawa N."/>
        </authorList>
    </citation>
    <scope>NUCLEOTIDE SEQUENCE [LARGE SCALE GENOMIC DNA]</scope>
    <source>
        <strain evidence="2 3">NBRC 106135</strain>
    </source>
</reference>
<sequence length="815" mass="94030">MVKTLLLILSILGLTSLHAQQFKLTGTITNAAREPLAFVSVQVKELQSGTTTKEDGSYILLLEEGKYDIVYSIVGYKRQVLTVTITKNYTQNIILEEDKAQLEDVTIKTKYKDPATEVIKNIIRRKDSITAAPGAWSSNVYIKAVQQDSSSRKQRFKAKNDSVAFIANRDIAGMAMTEVSLKLDYASEQKIKEERLGIKNNGSREDFFYVSTTEGFFNFYNNLIKVPGLSTTQFLSPVSFSGLLAYKFKTLKVEKRGNYKWYTIAVKPRQVSNATVEGEIITNDSSFTIEHARFSFPKYHLPQYDFFQVEQWYNQASPLLSKQRFTYQSKAGKNKLSGATTVTYQDYELHKTFPKNYFGVEVSATKEEALKRDSTFWQMARTEPLTSKEIKLIQYKDSVYRVTHTKQYLDSIDRVTNRFTYKKLLIDGQTLYNRELERTWQLPPLPGLYQPFAFGGSRISPSVGYFKTYKSRKNIHFFGNISYGFRNHDINGSLNFGRMYNPFTRAFYGFSLRRNFDFIFSGDAWINMLKRSNMYLNNGFGVNHGKEIKNGLFLFTDLDFALRRSLNDYKTGNTIDSLFGKELGSNTAIPFESYNALYGRVRLEYTPFQRYIREPKEKVILGSKWPTFYSTYRKGIPGVFGSKVDFDYWDVGIKQEVPTGLFGILHYNFNTGTFLNHRDLRIVDYQFQRRGDPLLFANPDAAFQALDSSFPLFKRFYQAHVVQEFNGYFINKVPLLKKLGLREVAGAGFLVAPERNLRYAETFVGVERVFRWPFELGSKFKVGIYLVGSVANQFNNPVTFKIGVTAWDKRKNKWY</sequence>
<keyword evidence="3" id="KW-1185">Reference proteome</keyword>
<dbReference type="AlphaFoldDB" id="A0A512B8L7"/>